<name>A0ABQ1FRY9_9GAMM</name>
<evidence type="ECO:0000313" key="1">
    <source>
        <dbReference type="EMBL" id="GGA28698.1"/>
    </source>
</evidence>
<keyword evidence="2" id="KW-1185">Reference proteome</keyword>
<dbReference type="EMBL" id="BMJA01000001">
    <property type="protein sequence ID" value="GGA28698.1"/>
    <property type="molecule type" value="Genomic_DNA"/>
</dbReference>
<organism evidence="1 2">
    <name type="scientific">Dyella nitratireducens</name>
    <dbReference type="NCBI Taxonomy" id="1849580"/>
    <lineage>
        <taxon>Bacteria</taxon>
        <taxon>Pseudomonadati</taxon>
        <taxon>Pseudomonadota</taxon>
        <taxon>Gammaproteobacteria</taxon>
        <taxon>Lysobacterales</taxon>
        <taxon>Rhodanobacteraceae</taxon>
        <taxon>Dyella</taxon>
    </lineage>
</organism>
<protein>
    <submittedName>
        <fullName evidence="1">Uncharacterized protein</fullName>
    </submittedName>
</protein>
<dbReference type="Proteomes" id="UP000620046">
    <property type="component" value="Unassembled WGS sequence"/>
</dbReference>
<accession>A0ABQ1FRY9</accession>
<reference evidence="2" key="1">
    <citation type="journal article" date="2019" name="Int. J. Syst. Evol. Microbiol.">
        <title>The Global Catalogue of Microorganisms (GCM) 10K type strain sequencing project: providing services to taxonomists for standard genome sequencing and annotation.</title>
        <authorList>
            <consortium name="The Broad Institute Genomics Platform"/>
            <consortium name="The Broad Institute Genome Sequencing Center for Infectious Disease"/>
            <person name="Wu L."/>
            <person name="Ma J."/>
        </authorList>
    </citation>
    <scope>NUCLEOTIDE SEQUENCE [LARGE SCALE GENOMIC DNA]</scope>
    <source>
        <strain evidence="2">CGMCC 1.15439</strain>
    </source>
</reference>
<comment type="caution">
    <text evidence="1">The sequence shown here is derived from an EMBL/GenBank/DDBJ whole genome shotgun (WGS) entry which is preliminary data.</text>
</comment>
<proteinExistence type="predicted"/>
<dbReference type="RefSeq" id="WP_188793778.1">
    <property type="nucleotide sequence ID" value="NZ_BMJA01000001.1"/>
</dbReference>
<sequence length="296" mass="33177">MASSKERNPAWVAKAKSDAASSFFAAGDEHHDRLIQIVNDLASAKGIASAWKSLEKRFEDFEQRRKLSFQNKAEALRSFDEVHAALSSHGLQPIPSEMHVHLLADACFRAHDGFKGFVALSGQEQSDAAKKVAKQAKELAKTLSILVHPIFGLPEEFDLDDAALDIHQDHYRRWRSMYANENLWNKDWHAGYCAGGFDFAQVTANELPRLLAKLAEGAEIWGKKPPSIAKPKSEDAHRTYFIKCLASYFAEQYGDPMEKSALAFTKVFFKSASTLTVSSIKEMTTVKRKRSRASRQ</sequence>
<evidence type="ECO:0000313" key="2">
    <source>
        <dbReference type="Proteomes" id="UP000620046"/>
    </source>
</evidence>
<gene>
    <name evidence="1" type="ORF">GCM10010981_16890</name>
</gene>